<organism evidence="3 4">
    <name type="scientific">Mediterraneibacter gnavus</name>
    <name type="common">Ruminococcus gnavus</name>
    <dbReference type="NCBI Taxonomy" id="33038"/>
    <lineage>
        <taxon>Bacteria</taxon>
        <taxon>Bacillati</taxon>
        <taxon>Bacillota</taxon>
        <taxon>Clostridia</taxon>
        <taxon>Lachnospirales</taxon>
        <taxon>Lachnospiraceae</taxon>
        <taxon>Mediterraneibacter</taxon>
    </lineage>
</organism>
<dbReference type="Pfam" id="PF14501">
    <property type="entry name" value="HATPase_c_5"/>
    <property type="match status" value="1"/>
</dbReference>
<dbReference type="GO" id="GO:0042802">
    <property type="term" value="F:identical protein binding"/>
    <property type="evidence" value="ECO:0007669"/>
    <property type="project" value="TreeGrafter"/>
</dbReference>
<dbReference type="PANTHER" id="PTHR40448:SF1">
    <property type="entry name" value="TWO-COMPONENT SENSOR HISTIDINE KINASE"/>
    <property type="match status" value="1"/>
</dbReference>
<gene>
    <name evidence="3" type="ORF">CDL20_06815</name>
</gene>
<evidence type="ECO:0000313" key="3">
    <source>
        <dbReference type="EMBL" id="PLT87448.1"/>
    </source>
</evidence>
<dbReference type="RefSeq" id="WP_101882331.1">
    <property type="nucleotide sequence ID" value="NZ_JALQCM010000001.1"/>
</dbReference>
<protein>
    <recommendedName>
        <fullName evidence="2">Sensor histidine kinase NatK-like C-terminal domain-containing protein</fullName>
    </recommendedName>
</protein>
<keyword evidence="1" id="KW-0472">Membrane</keyword>
<evidence type="ECO:0000259" key="2">
    <source>
        <dbReference type="Pfam" id="PF14501"/>
    </source>
</evidence>
<proteinExistence type="predicted"/>
<feature type="transmembrane region" description="Helical" evidence="1">
    <location>
        <begin position="262"/>
        <end position="286"/>
    </location>
</feature>
<feature type="transmembrane region" description="Helical" evidence="1">
    <location>
        <begin position="237"/>
        <end position="256"/>
    </location>
</feature>
<feature type="transmembrane region" description="Helical" evidence="1">
    <location>
        <begin position="204"/>
        <end position="225"/>
    </location>
</feature>
<dbReference type="SUPFAM" id="SSF55874">
    <property type="entry name" value="ATPase domain of HSP90 chaperone/DNA topoisomerase II/histidine kinase"/>
    <property type="match status" value="1"/>
</dbReference>
<feature type="transmembrane region" description="Helical" evidence="1">
    <location>
        <begin position="329"/>
        <end position="346"/>
    </location>
</feature>
<comment type="caution">
    <text evidence="3">The sequence shown here is derived from an EMBL/GenBank/DDBJ whole genome shotgun (WGS) entry which is preliminary data.</text>
</comment>
<evidence type="ECO:0000256" key="1">
    <source>
        <dbReference type="SAM" id="Phobius"/>
    </source>
</evidence>
<reference evidence="3 4" key="1">
    <citation type="journal article" date="2017" name="Genome Med.">
        <title>A novel Ruminococcus gnavus clade enriched in inflammatory bowel disease patients.</title>
        <authorList>
            <person name="Hall A.B."/>
            <person name="Yassour M."/>
            <person name="Sauk J."/>
            <person name="Garner A."/>
            <person name="Jiang X."/>
            <person name="Arthur T."/>
            <person name="Lagoudas G.K."/>
            <person name="Vatanen T."/>
            <person name="Fornelos N."/>
            <person name="Wilson R."/>
            <person name="Bertha M."/>
            <person name="Cohen M."/>
            <person name="Garber J."/>
            <person name="Khalili H."/>
            <person name="Gevers D."/>
            <person name="Ananthakrishnan A.N."/>
            <person name="Kugathasan S."/>
            <person name="Lander E.S."/>
            <person name="Blainey P."/>
            <person name="Vlamakis H."/>
            <person name="Xavier R.J."/>
            <person name="Huttenhower C."/>
        </authorList>
    </citation>
    <scope>NUCLEOTIDE SEQUENCE [LARGE SCALE GENOMIC DNA]</scope>
    <source>
        <strain evidence="3 4">RJX1128</strain>
    </source>
</reference>
<dbReference type="Gene3D" id="3.30.565.10">
    <property type="entry name" value="Histidine kinase-like ATPase, C-terminal domain"/>
    <property type="match status" value="1"/>
</dbReference>
<dbReference type="Proteomes" id="UP000234840">
    <property type="component" value="Unassembled WGS sequence"/>
</dbReference>
<feature type="transmembrane region" description="Helical" evidence="1">
    <location>
        <begin position="355"/>
        <end position="376"/>
    </location>
</feature>
<feature type="transmembrane region" description="Helical" evidence="1">
    <location>
        <begin position="36"/>
        <end position="56"/>
    </location>
</feature>
<keyword evidence="1" id="KW-1133">Transmembrane helix</keyword>
<name>A0A2N5Q0Q5_MEDGN</name>
<dbReference type="InterPro" id="IPR036890">
    <property type="entry name" value="HATPase_C_sf"/>
</dbReference>
<keyword evidence="1" id="KW-0812">Transmembrane</keyword>
<dbReference type="CDD" id="cd16935">
    <property type="entry name" value="HATPase_AgrC-ComD-like"/>
    <property type="match status" value="1"/>
</dbReference>
<feature type="domain" description="Sensor histidine kinase NatK-like C-terminal" evidence="2">
    <location>
        <begin position="524"/>
        <end position="624"/>
    </location>
</feature>
<dbReference type="EMBL" id="NIHW01000013">
    <property type="protein sequence ID" value="PLT87448.1"/>
    <property type="molecule type" value="Genomic_DNA"/>
</dbReference>
<sequence length="629" mass="73699">MNKKLDEIYLFKYDIAAECKKWERQERMGNKKYKRWGIYVVFGVMGILFLLQSLSYKEPSLKVSRPSSGFSDGWRVDVNGKKERTTVHLPYTAKENKPEQILAIERELPDKNLSGYYLRVGSSQQEFRVYLNGKQIYFFPSMRQVNHGKTGGATWVLVKLPENSGGKTVRLEFCSSYQRTAGSVSRVWLGKKEQLITDIYMDSVGGIGISISLFVLAVFLAVMQIRINKRQREKPRLYLSILIVFIALWLFCQSQYQVFLFHNYAICYFLEFSLLYLFPVLLNLCLEREFHLEKERILIWMRRGHLVLAGIFFLGQILGWFTLFQVQDLFLCIFSATFLVDLLIMIKDRKKEQRLYTCLVILGILFVAFLLDFVLYDVYLPIAPLSFVQIGVILSELYVVYIVIRQWIRSVEVSYQNTYLRMQLENQLSHYSELEKRNQDLKYFRHDIRNHLGTIQHLMEKNQLSLASEYIHNMEDGLIRKDRQMIETGNPILDAVLSEKISIAMEHKIQIQHEIVIFKNIRLESLDGCAIFGNILDNAIEACMKIEEEEKRIIKIKIVSKANMLICKFRNTVNENIPIDKELRTTKPDAQMHGMGIKNIRNSVEKYGGQVKFERKEDYFEVSFVLFDV</sequence>
<dbReference type="AlphaFoldDB" id="A0A2N5Q0Q5"/>
<feature type="transmembrane region" description="Helical" evidence="1">
    <location>
        <begin position="382"/>
        <end position="404"/>
    </location>
</feature>
<dbReference type="InterPro" id="IPR032834">
    <property type="entry name" value="NatK-like_C"/>
</dbReference>
<dbReference type="PANTHER" id="PTHR40448">
    <property type="entry name" value="TWO-COMPONENT SENSOR HISTIDINE KINASE"/>
    <property type="match status" value="1"/>
</dbReference>
<evidence type="ECO:0000313" key="4">
    <source>
        <dbReference type="Proteomes" id="UP000234840"/>
    </source>
</evidence>
<accession>A0A2N5Q0Q5</accession>
<feature type="transmembrane region" description="Helical" evidence="1">
    <location>
        <begin position="306"/>
        <end position="323"/>
    </location>
</feature>